<accession>A0A4Q0P4B2</accession>
<feature type="binding site" evidence="8">
    <location>
        <position position="135"/>
    </location>
    <ligand>
        <name>Mg(2+)</name>
        <dbReference type="ChEBI" id="CHEBI:18420"/>
    </ligand>
</feature>
<evidence type="ECO:0000256" key="9">
    <source>
        <dbReference type="RuleBase" id="RU003946"/>
    </source>
</evidence>
<dbReference type="OrthoDB" id="9794455at2"/>
<dbReference type="CDD" id="cd16012">
    <property type="entry name" value="ALP"/>
    <property type="match status" value="1"/>
</dbReference>
<feature type="binding site" evidence="8">
    <location>
        <position position="137"/>
    </location>
    <ligand>
        <name>Mg(2+)</name>
        <dbReference type="ChEBI" id="CHEBI:18420"/>
    </ligand>
</feature>
<feature type="binding site" evidence="8">
    <location>
        <position position="299"/>
    </location>
    <ligand>
        <name>Zn(2+)</name>
        <dbReference type="ChEBI" id="CHEBI:29105"/>
        <label>2</label>
    </ligand>
</feature>
<feature type="binding site" evidence="8">
    <location>
        <position position="256"/>
    </location>
    <ligand>
        <name>Zn(2+)</name>
        <dbReference type="ChEBI" id="CHEBI:29105"/>
        <label>2</label>
    </ligand>
</feature>
<dbReference type="PANTHER" id="PTHR11596">
    <property type="entry name" value="ALKALINE PHOSPHATASE"/>
    <property type="match status" value="1"/>
</dbReference>
<evidence type="ECO:0000256" key="1">
    <source>
        <dbReference type="ARBA" id="ARBA00005984"/>
    </source>
</evidence>
<dbReference type="AlphaFoldDB" id="A0A4Q0P4B2"/>
<proteinExistence type="inferred from homology"/>
<dbReference type="Proteomes" id="UP000289859">
    <property type="component" value="Unassembled WGS sequence"/>
</dbReference>
<keyword evidence="2" id="KW-0597">Phosphoprotein</keyword>
<evidence type="ECO:0000256" key="8">
    <source>
        <dbReference type="PIRSR" id="PIRSR601952-2"/>
    </source>
</evidence>
<gene>
    <name evidence="11" type="ORF">DSM02_2570</name>
</gene>
<sequence>MMNVTKKSLVVLGALLVNVCLLKLNAQETQTEEPLNVILMIGDGMGIPQVSSAFYFGESTPNFERFEEIGLHKSYSTSHKITDSAAGATAFSTGQKTYKRAIGVSKDTIPQETILEKLKKDGYQTGLISLTSITHATPASFYAHVKDRDMHEEIAAQLVTADVDFLAGGGRKFLSNRSDGKNLFSTLLEHNYHLDTLKLGNSKAGMRNAFIIEDEGLPSKIEGRGDFLKEASLEALDYFGKAEKPFFLMIEGSYIDWGGHDMNPEMMIEEVADFDTTIGAVLDYVETHPNTLLVITADHETGGASIGKYYEVDEETGEKTEVPEKVAVYFTTDQHSGELIPVFAAGKGAENFKGIYQNSAIYHKILKAINAKNQQHEK</sequence>
<name>A0A4Q0P4B2_9FLAO</name>
<dbReference type="InterPro" id="IPR018299">
    <property type="entry name" value="Alkaline_phosphatase_AS"/>
</dbReference>
<feature type="signal peptide" evidence="10">
    <location>
        <begin position="1"/>
        <end position="26"/>
    </location>
</feature>
<feature type="chain" id="PRO_5020198370" evidence="10">
    <location>
        <begin position="27"/>
        <end position="378"/>
    </location>
</feature>
<feature type="binding site" evidence="8">
    <location>
        <position position="335"/>
    </location>
    <ligand>
        <name>Zn(2+)</name>
        <dbReference type="ChEBI" id="CHEBI:29105"/>
        <label>2</label>
    </ligand>
</feature>
<evidence type="ECO:0000256" key="7">
    <source>
        <dbReference type="PIRSR" id="PIRSR601952-1"/>
    </source>
</evidence>
<keyword evidence="4" id="KW-0378">Hydrolase</keyword>
<dbReference type="GO" id="GO:0046872">
    <property type="term" value="F:metal ion binding"/>
    <property type="evidence" value="ECO:0007669"/>
    <property type="project" value="UniProtKB-KW"/>
</dbReference>
<keyword evidence="6 8" id="KW-0460">Magnesium</keyword>
<keyword evidence="10" id="KW-0732">Signal</keyword>
<keyword evidence="3 8" id="KW-0479">Metal-binding</keyword>
<dbReference type="PROSITE" id="PS00123">
    <property type="entry name" value="ALKALINE_PHOSPHATASE"/>
    <property type="match status" value="1"/>
</dbReference>
<dbReference type="Gene3D" id="3.40.720.10">
    <property type="entry name" value="Alkaline Phosphatase, subunit A"/>
    <property type="match status" value="1"/>
</dbReference>
<feature type="active site" description="Phosphoserine intermediate" evidence="7">
    <location>
        <position position="84"/>
    </location>
</feature>
<dbReference type="InterPro" id="IPR017850">
    <property type="entry name" value="Alkaline_phosphatase_core_sf"/>
</dbReference>
<evidence type="ECO:0000313" key="11">
    <source>
        <dbReference type="EMBL" id="RXG20399.1"/>
    </source>
</evidence>
<comment type="caution">
    <text evidence="11">The sequence shown here is derived from an EMBL/GenBank/DDBJ whole genome shotgun (WGS) entry which is preliminary data.</text>
</comment>
<evidence type="ECO:0000256" key="4">
    <source>
        <dbReference type="ARBA" id="ARBA00022801"/>
    </source>
</evidence>
<dbReference type="PRINTS" id="PR00113">
    <property type="entry name" value="ALKPHPHTASE"/>
</dbReference>
<feature type="binding site" evidence="8">
    <location>
        <position position="43"/>
    </location>
    <ligand>
        <name>Zn(2+)</name>
        <dbReference type="ChEBI" id="CHEBI:29105"/>
        <label>2</label>
    </ligand>
</feature>
<evidence type="ECO:0000256" key="3">
    <source>
        <dbReference type="ARBA" id="ARBA00022723"/>
    </source>
</evidence>
<dbReference type="InterPro" id="IPR001952">
    <property type="entry name" value="Alkaline_phosphatase"/>
</dbReference>
<feature type="binding site" evidence="8">
    <location>
        <position position="43"/>
    </location>
    <ligand>
        <name>Mg(2+)</name>
        <dbReference type="ChEBI" id="CHEBI:18420"/>
    </ligand>
</feature>
<feature type="binding site" evidence="8">
    <location>
        <position position="260"/>
    </location>
    <ligand>
        <name>Zn(2+)</name>
        <dbReference type="ChEBI" id="CHEBI:29105"/>
        <label>2</label>
    </ligand>
</feature>
<feature type="binding site" evidence="8">
    <location>
        <position position="298"/>
    </location>
    <ligand>
        <name>Zn(2+)</name>
        <dbReference type="ChEBI" id="CHEBI:29105"/>
        <label>2</label>
    </ligand>
</feature>
<dbReference type="Pfam" id="PF00245">
    <property type="entry name" value="Alk_phosphatase"/>
    <property type="match status" value="1"/>
</dbReference>
<keyword evidence="12" id="KW-1185">Reference proteome</keyword>
<evidence type="ECO:0000256" key="10">
    <source>
        <dbReference type="SAM" id="SignalP"/>
    </source>
</evidence>
<reference evidence="11 12" key="1">
    <citation type="submission" date="2018-07" db="EMBL/GenBank/DDBJ databases">
        <title>Leeuwenhoekiella genomics.</title>
        <authorList>
            <person name="Tahon G."/>
            <person name="Willems A."/>
        </authorList>
    </citation>
    <scope>NUCLEOTIDE SEQUENCE [LARGE SCALE GENOMIC DNA]</scope>
    <source>
        <strain evidence="11 12">LMG 29608</strain>
    </source>
</reference>
<dbReference type="SUPFAM" id="SSF53649">
    <property type="entry name" value="Alkaline phosphatase-like"/>
    <property type="match status" value="1"/>
</dbReference>
<protein>
    <submittedName>
        <fullName evidence="11">Alkaline phosphatase</fullName>
    </submittedName>
</protein>
<comment type="similarity">
    <text evidence="1 9">Belongs to the alkaline phosphatase family.</text>
</comment>
<feature type="binding site" evidence="8">
    <location>
        <position position="251"/>
    </location>
    <ligand>
        <name>Mg(2+)</name>
        <dbReference type="ChEBI" id="CHEBI:18420"/>
    </ligand>
</feature>
<dbReference type="GO" id="GO:0004035">
    <property type="term" value="F:alkaline phosphatase activity"/>
    <property type="evidence" value="ECO:0007669"/>
    <property type="project" value="TreeGrafter"/>
</dbReference>
<evidence type="ECO:0000256" key="5">
    <source>
        <dbReference type="ARBA" id="ARBA00022833"/>
    </source>
</evidence>
<comment type="cofactor">
    <cofactor evidence="8">
        <name>Zn(2+)</name>
        <dbReference type="ChEBI" id="CHEBI:29105"/>
    </cofactor>
    <text evidence="8">Binds 2 Zn(2+) ions.</text>
</comment>
<comment type="cofactor">
    <cofactor evidence="8">
        <name>Mg(2+)</name>
        <dbReference type="ChEBI" id="CHEBI:18420"/>
    </cofactor>
    <text evidence="8">Binds 1 Mg(2+) ion.</text>
</comment>
<evidence type="ECO:0000256" key="2">
    <source>
        <dbReference type="ARBA" id="ARBA00022553"/>
    </source>
</evidence>
<evidence type="ECO:0000313" key="12">
    <source>
        <dbReference type="Proteomes" id="UP000289859"/>
    </source>
</evidence>
<dbReference type="PANTHER" id="PTHR11596:SF5">
    <property type="entry name" value="ALKALINE PHOSPHATASE"/>
    <property type="match status" value="1"/>
</dbReference>
<dbReference type="EMBL" id="QOVK01000011">
    <property type="protein sequence ID" value="RXG20399.1"/>
    <property type="molecule type" value="Genomic_DNA"/>
</dbReference>
<dbReference type="RefSeq" id="WP_128765969.1">
    <property type="nucleotide sequence ID" value="NZ_JBHUOO010000016.1"/>
</dbReference>
<organism evidence="11 12">
    <name type="scientific">Leeuwenhoekiella polynyae</name>
    <dbReference type="NCBI Taxonomy" id="1550906"/>
    <lineage>
        <taxon>Bacteria</taxon>
        <taxon>Pseudomonadati</taxon>
        <taxon>Bacteroidota</taxon>
        <taxon>Flavobacteriia</taxon>
        <taxon>Flavobacteriales</taxon>
        <taxon>Flavobacteriaceae</taxon>
        <taxon>Leeuwenhoekiella</taxon>
    </lineage>
</organism>
<keyword evidence="5 8" id="KW-0862">Zinc</keyword>
<evidence type="ECO:0000256" key="6">
    <source>
        <dbReference type="ARBA" id="ARBA00022842"/>
    </source>
</evidence>
<dbReference type="SMART" id="SM00098">
    <property type="entry name" value="alkPPc"/>
    <property type="match status" value="1"/>
</dbReference>